<dbReference type="PROSITE" id="PS51257">
    <property type="entry name" value="PROKAR_LIPOPROTEIN"/>
    <property type="match status" value="1"/>
</dbReference>
<reference evidence="3 4" key="1">
    <citation type="submission" date="2023-08" db="EMBL/GenBank/DDBJ databases">
        <title>A Necator americanus chromosomal reference genome.</title>
        <authorList>
            <person name="Ilik V."/>
            <person name="Petrzelkova K.J."/>
            <person name="Pardy F."/>
            <person name="Fuh T."/>
            <person name="Niatou-Singa F.S."/>
            <person name="Gouil Q."/>
            <person name="Baker L."/>
            <person name="Ritchie M.E."/>
            <person name="Jex A.R."/>
            <person name="Gazzola D."/>
            <person name="Li H."/>
            <person name="Toshio Fujiwara R."/>
            <person name="Zhan B."/>
            <person name="Aroian R.V."/>
            <person name="Pafco B."/>
            <person name="Schwarz E.M."/>
        </authorList>
    </citation>
    <scope>NUCLEOTIDE SEQUENCE [LARGE SCALE GENOMIC DNA]</scope>
    <source>
        <strain evidence="3 4">Aroian</strain>
        <tissue evidence="3">Whole animal</tissue>
    </source>
</reference>
<accession>A0ABR1DEJ3</accession>
<name>A0ABR1DEJ3_NECAM</name>
<gene>
    <name evidence="3" type="primary">Necator_chrIV.g14790</name>
    <name evidence="3" type="ORF">RB195_001495</name>
</gene>
<feature type="signal peptide" evidence="2">
    <location>
        <begin position="1"/>
        <end position="16"/>
    </location>
</feature>
<organism evidence="3 4">
    <name type="scientific">Necator americanus</name>
    <name type="common">Human hookworm</name>
    <dbReference type="NCBI Taxonomy" id="51031"/>
    <lineage>
        <taxon>Eukaryota</taxon>
        <taxon>Metazoa</taxon>
        <taxon>Ecdysozoa</taxon>
        <taxon>Nematoda</taxon>
        <taxon>Chromadorea</taxon>
        <taxon>Rhabditida</taxon>
        <taxon>Rhabditina</taxon>
        <taxon>Rhabditomorpha</taxon>
        <taxon>Strongyloidea</taxon>
        <taxon>Ancylostomatidae</taxon>
        <taxon>Bunostominae</taxon>
        <taxon>Necator</taxon>
    </lineage>
</organism>
<comment type="caution">
    <text evidence="3">The sequence shown here is derived from an EMBL/GenBank/DDBJ whole genome shotgun (WGS) entry which is preliminary data.</text>
</comment>
<dbReference type="EMBL" id="JAVFWL010000004">
    <property type="protein sequence ID" value="KAK6748904.1"/>
    <property type="molecule type" value="Genomic_DNA"/>
</dbReference>
<evidence type="ECO:0000256" key="2">
    <source>
        <dbReference type="SAM" id="SignalP"/>
    </source>
</evidence>
<evidence type="ECO:0000256" key="1">
    <source>
        <dbReference type="SAM" id="MobiDB-lite"/>
    </source>
</evidence>
<dbReference type="Proteomes" id="UP001303046">
    <property type="component" value="Unassembled WGS sequence"/>
</dbReference>
<keyword evidence="4" id="KW-1185">Reference proteome</keyword>
<evidence type="ECO:0000313" key="4">
    <source>
        <dbReference type="Proteomes" id="UP001303046"/>
    </source>
</evidence>
<protein>
    <submittedName>
        <fullName evidence="3">Uncharacterized protein</fullName>
    </submittedName>
</protein>
<proteinExistence type="predicted"/>
<sequence length="352" mass="40415">MRFALLASFLILSSCAQDEDDRDKDRNGQLIDDISDDDFLFEDDDFRGELEDVEVPSNQYGASIGGHRKFWGQKAGTNQFPEKRKKMGWKAMKNFRRFYKKAPGASIGGYRKFWGQKAGTNQFPEKRKKMGWKAMKNVRKFYKKAAKSRSRRGRRSLPMYRRYPRKKVATMNARNTGEGDRFTYFKRMNSYKDAVPYAQFSHQRSRTNRRPWKSLSLKKKPNLNQKVRKHYISVEEKTPKSKGHITKKPMVSKGTETRLDGNRFLATITEKPKTVKSIMATAGKIQKNSTEKSHSQSSKSEKNSLPSKSSSKNENSGGNSPAIARKDKGTTGKFLSKPKVQDVSGEKQKHKN</sequence>
<feature type="region of interest" description="Disordered" evidence="1">
    <location>
        <begin position="282"/>
        <end position="352"/>
    </location>
</feature>
<feature type="compositionally biased region" description="Basic and acidic residues" evidence="1">
    <location>
        <begin position="289"/>
        <end position="302"/>
    </location>
</feature>
<keyword evidence="2" id="KW-0732">Signal</keyword>
<feature type="chain" id="PRO_5047247588" evidence="2">
    <location>
        <begin position="17"/>
        <end position="352"/>
    </location>
</feature>
<evidence type="ECO:0000313" key="3">
    <source>
        <dbReference type="EMBL" id="KAK6748904.1"/>
    </source>
</evidence>
<feature type="compositionally biased region" description="Low complexity" evidence="1">
    <location>
        <begin position="303"/>
        <end position="320"/>
    </location>
</feature>